<comment type="subcellular location">
    <subcellularLocation>
        <location evidence="1">Membrane</location>
        <topology evidence="1">Single-pass membrane protein</topology>
    </subcellularLocation>
</comment>
<evidence type="ECO:0000256" key="1">
    <source>
        <dbReference type="ARBA" id="ARBA00004167"/>
    </source>
</evidence>
<dbReference type="PANTHER" id="PTHR30093">
    <property type="entry name" value="GENERAL SECRETION PATHWAY PROTEIN G"/>
    <property type="match status" value="1"/>
</dbReference>
<evidence type="ECO:0000256" key="3">
    <source>
        <dbReference type="ARBA" id="ARBA00022481"/>
    </source>
</evidence>
<dbReference type="KEGG" id="ifl:C1H71_08460"/>
<keyword evidence="11" id="KW-1185">Reference proteome</keyword>
<sequence>MKNMQKGFTLIELMIVVAIIGILAAVAIPSYANYQAKAKMAAGLAEVSPAKTAMEERLNNGEAVADAAAIGLATSTSNCAIAAEGATTGIATISCTIRNAPEKISAAVITWSRVAGGEWTCATTGIVSGSEDLAPKTCKQL</sequence>
<evidence type="ECO:0000313" key="11">
    <source>
        <dbReference type="Proteomes" id="UP000515917"/>
    </source>
</evidence>
<evidence type="ECO:0000256" key="7">
    <source>
        <dbReference type="ARBA" id="ARBA00023157"/>
    </source>
</evidence>
<evidence type="ECO:0000256" key="8">
    <source>
        <dbReference type="RuleBase" id="RU000389"/>
    </source>
</evidence>
<keyword evidence="7" id="KW-1015">Disulfide bond</keyword>
<dbReference type="GO" id="GO:0016020">
    <property type="term" value="C:membrane"/>
    <property type="evidence" value="ECO:0007669"/>
    <property type="project" value="UniProtKB-SubCell"/>
</dbReference>
<evidence type="ECO:0000256" key="6">
    <source>
        <dbReference type="ARBA" id="ARBA00023136"/>
    </source>
</evidence>
<evidence type="ECO:0000256" key="2">
    <source>
        <dbReference type="ARBA" id="ARBA00005233"/>
    </source>
</evidence>
<dbReference type="InterPro" id="IPR001082">
    <property type="entry name" value="Pilin"/>
</dbReference>
<dbReference type="AlphaFoldDB" id="A0A7G3G8X0"/>
<dbReference type="GO" id="GO:0043107">
    <property type="term" value="P:type IV pilus-dependent motility"/>
    <property type="evidence" value="ECO:0007669"/>
    <property type="project" value="TreeGrafter"/>
</dbReference>
<dbReference type="GO" id="GO:0015628">
    <property type="term" value="P:protein secretion by the type II secretion system"/>
    <property type="evidence" value="ECO:0007669"/>
    <property type="project" value="InterPro"/>
</dbReference>
<dbReference type="Proteomes" id="UP000515917">
    <property type="component" value="Chromosome"/>
</dbReference>
<dbReference type="EMBL" id="CP025781">
    <property type="protein sequence ID" value="QBC43568.1"/>
    <property type="molecule type" value="Genomic_DNA"/>
</dbReference>
<dbReference type="InterPro" id="IPR002416">
    <property type="entry name" value="T2SS_protein-GspH"/>
</dbReference>
<gene>
    <name evidence="10" type="ORF">C1H71_08460</name>
</gene>
<evidence type="ECO:0000256" key="4">
    <source>
        <dbReference type="ARBA" id="ARBA00022692"/>
    </source>
</evidence>
<name>A0A7G3G8X0_9NEIS</name>
<dbReference type="PANTHER" id="PTHR30093:SF34">
    <property type="entry name" value="PREPILIN PEPTIDASE-DEPENDENT PROTEIN D"/>
    <property type="match status" value="1"/>
</dbReference>
<dbReference type="GO" id="GO:0007155">
    <property type="term" value="P:cell adhesion"/>
    <property type="evidence" value="ECO:0007669"/>
    <property type="project" value="InterPro"/>
</dbReference>
<keyword evidence="5 9" id="KW-1133">Transmembrane helix</keyword>
<protein>
    <submittedName>
        <fullName evidence="10">Prepilin-type cleavage/methylation domain-containing protein</fullName>
    </submittedName>
</protein>
<organism evidence="10 11">
    <name type="scientific">Iodobacter fluviatilis</name>
    <dbReference type="NCBI Taxonomy" id="537"/>
    <lineage>
        <taxon>Bacteria</taxon>
        <taxon>Pseudomonadati</taxon>
        <taxon>Pseudomonadota</taxon>
        <taxon>Betaproteobacteria</taxon>
        <taxon>Neisseriales</taxon>
        <taxon>Chitinibacteraceae</taxon>
        <taxon>Iodobacter</taxon>
    </lineage>
</organism>
<proteinExistence type="inferred from homology"/>
<keyword evidence="6 9" id="KW-0472">Membrane</keyword>
<evidence type="ECO:0000313" key="10">
    <source>
        <dbReference type="EMBL" id="QBC43568.1"/>
    </source>
</evidence>
<dbReference type="Gene3D" id="3.30.700.10">
    <property type="entry name" value="Glycoprotein, Type 4 Pilin"/>
    <property type="match status" value="1"/>
</dbReference>
<evidence type="ECO:0000256" key="5">
    <source>
        <dbReference type="ARBA" id="ARBA00022989"/>
    </source>
</evidence>
<dbReference type="NCBIfam" id="TIGR02532">
    <property type="entry name" value="IV_pilin_GFxxxE"/>
    <property type="match status" value="1"/>
</dbReference>
<dbReference type="RefSeq" id="WP_130106146.1">
    <property type="nucleotide sequence ID" value="NZ_CP025781.1"/>
</dbReference>
<reference evidence="10 11" key="1">
    <citation type="submission" date="2018-01" db="EMBL/GenBank/DDBJ databases">
        <title>Genome sequence of Iodobacter sp. strain PCH194 isolated from Indian Trans-Himalaya.</title>
        <authorList>
            <person name="Kumar V."/>
            <person name="Thakur V."/>
            <person name="Kumar S."/>
            <person name="Singh D."/>
        </authorList>
    </citation>
    <scope>NUCLEOTIDE SEQUENCE [LARGE SCALE GENOMIC DNA]</scope>
    <source>
        <strain evidence="10 11">PCH194</strain>
    </source>
</reference>
<dbReference type="PROSITE" id="PS00409">
    <property type="entry name" value="PROKAR_NTER_METHYL"/>
    <property type="match status" value="1"/>
</dbReference>
<dbReference type="Pfam" id="PF07963">
    <property type="entry name" value="N_methyl"/>
    <property type="match status" value="1"/>
</dbReference>
<comment type="similarity">
    <text evidence="2 8">Belongs to the N-Me-Phe pilin family.</text>
</comment>
<keyword evidence="4 9" id="KW-0812">Transmembrane</keyword>
<dbReference type="InterPro" id="IPR012902">
    <property type="entry name" value="N_methyl_site"/>
</dbReference>
<dbReference type="SUPFAM" id="SSF54523">
    <property type="entry name" value="Pili subunits"/>
    <property type="match status" value="1"/>
</dbReference>
<dbReference type="GO" id="GO:0015627">
    <property type="term" value="C:type II protein secretion system complex"/>
    <property type="evidence" value="ECO:0007669"/>
    <property type="project" value="InterPro"/>
</dbReference>
<feature type="transmembrane region" description="Helical" evidence="9">
    <location>
        <begin position="7"/>
        <end position="32"/>
    </location>
</feature>
<keyword evidence="3" id="KW-0488">Methylation</keyword>
<dbReference type="Pfam" id="PF00114">
    <property type="entry name" value="Pilin"/>
    <property type="match status" value="1"/>
</dbReference>
<evidence type="ECO:0000256" key="9">
    <source>
        <dbReference type="SAM" id="Phobius"/>
    </source>
</evidence>
<dbReference type="PRINTS" id="PR00885">
    <property type="entry name" value="BCTERIALGSPH"/>
</dbReference>
<dbReference type="GO" id="GO:0044096">
    <property type="term" value="C:type IV pilus"/>
    <property type="evidence" value="ECO:0007669"/>
    <property type="project" value="TreeGrafter"/>
</dbReference>
<keyword evidence="8" id="KW-0281">Fimbrium</keyword>
<dbReference type="InterPro" id="IPR045584">
    <property type="entry name" value="Pilin-like"/>
</dbReference>
<accession>A0A7G3G8X0</accession>